<dbReference type="CDD" id="cd00077">
    <property type="entry name" value="HDc"/>
    <property type="match status" value="1"/>
</dbReference>
<sequence>MDTVKINLDEIKLGSVLAEDILANTQYPIAYKDTRVDRDMLMVFQAFNISMIPISKQSIESKKEVVYTKEIFKTDEQNFEKKLKTSVQKFKSEFSNWEAGSKVDIVKARDIVMPLIDEMITDRTKIFTLNDYADSREYIYHHSVAVALVAAVIANKMKYNKGDVLQIATAALLADCGMAKISKRIRMKPGALNEFEFKEIMNHPLHSLKMVKDIPILKQEMKLAIFQHHEKLDGSGYPNRVKGDSITQVAHIIAIADVFHAMTSERLYKPKESVFKVVEVIRESAFGKYRIDVVQALLASVADLPLGTVVELSNGLIGTIVYTNNNLITRPTVKIEHSGEIIDLSLKRNIFIHRVHI</sequence>
<protein>
    <submittedName>
        <fullName evidence="2">HD domain-containing phosphohydrolase</fullName>
    </submittedName>
</protein>
<dbReference type="EMBL" id="JBCEWA010000008">
    <property type="protein sequence ID" value="MEL5989074.1"/>
    <property type="molecule type" value="Genomic_DNA"/>
</dbReference>
<keyword evidence="3" id="KW-1185">Reference proteome</keyword>
<dbReference type="PROSITE" id="PS51832">
    <property type="entry name" value="HD_GYP"/>
    <property type="match status" value="1"/>
</dbReference>
<dbReference type="RefSeq" id="WP_068456848.1">
    <property type="nucleotide sequence ID" value="NZ_CP147847.1"/>
</dbReference>
<dbReference type="SMART" id="SM00471">
    <property type="entry name" value="HDc"/>
    <property type="match status" value="1"/>
</dbReference>
<dbReference type="PANTHER" id="PTHR43155:SF2">
    <property type="entry name" value="CYCLIC DI-GMP PHOSPHODIESTERASE PA4108"/>
    <property type="match status" value="1"/>
</dbReference>
<dbReference type="InterPro" id="IPR003607">
    <property type="entry name" value="HD/PDEase_dom"/>
</dbReference>
<dbReference type="Gene3D" id="1.10.3210.10">
    <property type="entry name" value="Hypothetical protein af1432"/>
    <property type="match status" value="1"/>
</dbReference>
<dbReference type="Proteomes" id="UP001398420">
    <property type="component" value="Unassembled WGS sequence"/>
</dbReference>
<evidence type="ECO:0000313" key="2">
    <source>
        <dbReference type="EMBL" id="MEL5989074.1"/>
    </source>
</evidence>
<dbReference type="Pfam" id="PF13487">
    <property type="entry name" value="HD_5"/>
    <property type="match status" value="1"/>
</dbReference>
<feature type="domain" description="HD-GYP" evidence="1">
    <location>
        <begin position="112"/>
        <end position="313"/>
    </location>
</feature>
<evidence type="ECO:0000259" key="1">
    <source>
        <dbReference type="PROSITE" id="PS51832"/>
    </source>
</evidence>
<accession>A0ABU9LMS2</accession>
<dbReference type="InterPro" id="IPR037522">
    <property type="entry name" value="HD_GYP_dom"/>
</dbReference>
<name>A0ABU9LMS2_9BACL</name>
<evidence type="ECO:0000313" key="3">
    <source>
        <dbReference type="Proteomes" id="UP001398420"/>
    </source>
</evidence>
<organism evidence="2 3">
    <name type="scientific">Kurthia gibsonii</name>
    <dbReference type="NCBI Taxonomy" id="33946"/>
    <lineage>
        <taxon>Bacteria</taxon>
        <taxon>Bacillati</taxon>
        <taxon>Bacillota</taxon>
        <taxon>Bacilli</taxon>
        <taxon>Bacillales</taxon>
        <taxon>Caryophanaceae</taxon>
        <taxon>Kurthia</taxon>
    </lineage>
</organism>
<proteinExistence type="predicted"/>
<dbReference type="SUPFAM" id="SSF109604">
    <property type="entry name" value="HD-domain/PDEase-like"/>
    <property type="match status" value="1"/>
</dbReference>
<comment type="caution">
    <text evidence="2">The sequence shown here is derived from an EMBL/GenBank/DDBJ whole genome shotgun (WGS) entry which is preliminary data.</text>
</comment>
<dbReference type="PANTHER" id="PTHR43155">
    <property type="entry name" value="CYCLIC DI-GMP PHOSPHODIESTERASE PA4108-RELATED"/>
    <property type="match status" value="1"/>
</dbReference>
<gene>
    <name evidence="2" type="ORF">AAF454_11730</name>
</gene>
<reference evidence="2 3" key="1">
    <citation type="submission" date="2024-04" db="EMBL/GenBank/DDBJ databases">
        <authorList>
            <person name="Wu Y.S."/>
            <person name="Zhang L."/>
        </authorList>
    </citation>
    <scope>NUCLEOTIDE SEQUENCE [LARGE SCALE GENOMIC DNA]</scope>
    <source>
        <strain evidence="2 3">KG-01</strain>
    </source>
</reference>